<organism evidence="2 3">
    <name type="scientific">Chryseobacterium camelliae</name>
    <dbReference type="NCBI Taxonomy" id="1265445"/>
    <lineage>
        <taxon>Bacteria</taxon>
        <taxon>Pseudomonadati</taxon>
        <taxon>Bacteroidota</taxon>
        <taxon>Flavobacteriia</taxon>
        <taxon>Flavobacteriales</taxon>
        <taxon>Weeksellaceae</taxon>
        <taxon>Chryseobacterium group</taxon>
        <taxon>Chryseobacterium</taxon>
    </lineage>
</organism>
<protein>
    <recommendedName>
        <fullName evidence="4">Transposase</fullName>
    </recommendedName>
</protein>
<dbReference type="EMBL" id="JAUTAL010000001">
    <property type="protein sequence ID" value="MDQ1096943.1"/>
    <property type="molecule type" value="Genomic_DNA"/>
</dbReference>
<keyword evidence="1" id="KW-1133">Transmembrane helix</keyword>
<evidence type="ECO:0000256" key="1">
    <source>
        <dbReference type="SAM" id="Phobius"/>
    </source>
</evidence>
<keyword evidence="3" id="KW-1185">Reference proteome</keyword>
<reference evidence="2 3" key="1">
    <citation type="submission" date="2023-07" db="EMBL/GenBank/DDBJ databases">
        <title>Functional and genomic diversity of the sorghum phyllosphere microbiome.</title>
        <authorList>
            <person name="Shade A."/>
        </authorList>
    </citation>
    <scope>NUCLEOTIDE SEQUENCE [LARGE SCALE GENOMIC DNA]</scope>
    <source>
        <strain evidence="2 3">SORGH_AS_1064</strain>
    </source>
</reference>
<name>A0ABU0TIS1_9FLAO</name>
<keyword evidence="1" id="KW-0812">Transmembrane</keyword>
<evidence type="ECO:0000313" key="2">
    <source>
        <dbReference type="EMBL" id="MDQ1096943.1"/>
    </source>
</evidence>
<feature type="transmembrane region" description="Helical" evidence="1">
    <location>
        <begin position="12"/>
        <end position="33"/>
    </location>
</feature>
<evidence type="ECO:0000313" key="3">
    <source>
        <dbReference type="Proteomes" id="UP001225072"/>
    </source>
</evidence>
<proteinExistence type="predicted"/>
<comment type="caution">
    <text evidence="2">The sequence shown here is derived from an EMBL/GenBank/DDBJ whole genome shotgun (WGS) entry which is preliminary data.</text>
</comment>
<sequence length="57" mass="6384">MLASNIRSNYIIATLSGINIVRMTIIKFAILTIGAKSKKHRKLQADSLDMILKIELI</sequence>
<evidence type="ECO:0008006" key="4">
    <source>
        <dbReference type="Google" id="ProtNLM"/>
    </source>
</evidence>
<keyword evidence="1" id="KW-0472">Membrane</keyword>
<accession>A0ABU0TIS1</accession>
<dbReference type="Proteomes" id="UP001225072">
    <property type="component" value="Unassembled WGS sequence"/>
</dbReference>
<gene>
    <name evidence="2" type="ORF">QE404_002090</name>
</gene>